<evidence type="ECO:0000313" key="12">
    <source>
        <dbReference type="Ensembl" id="ENSCINP00000019947.3"/>
    </source>
</evidence>
<keyword evidence="13" id="KW-1185">Reference proteome</keyword>
<dbReference type="GO" id="GO:0016020">
    <property type="term" value="C:membrane"/>
    <property type="evidence" value="ECO:0007669"/>
    <property type="project" value="UniProtKB-SubCell"/>
</dbReference>
<evidence type="ECO:0000256" key="8">
    <source>
        <dbReference type="SAM" id="MobiDB-lite"/>
    </source>
</evidence>
<feature type="transmembrane region" description="Helical" evidence="9">
    <location>
        <begin position="133"/>
        <end position="156"/>
    </location>
</feature>
<keyword evidence="6 9" id="KW-1133">Transmembrane helix</keyword>
<feature type="transmembrane region" description="Helical" evidence="9">
    <location>
        <begin position="89"/>
        <end position="112"/>
    </location>
</feature>
<reference evidence="13" key="1">
    <citation type="journal article" date="2002" name="Science">
        <title>The draft genome of Ciona intestinalis: insights into chordate and vertebrate origins.</title>
        <authorList>
            <person name="Dehal P."/>
            <person name="Satou Y."/>
            <person name="Campbell R.K."/>
            <person name="Chapman J."/>
            <person name="Degnan B."/>
            <person name="De Tomaso A."/>
            <person name="Davidson B."/>
            <person name="Di Gregorio A."/>
            <person name="Gelpke M."/>
            <person name="Goodstein D.M."/>
            <person name="Harafuji N."/>
            <person name="Hastings K.E."/>
            <person name="Ho I."/>
            <person name="Hotta K."/>
            <person name="Huang W."/>
            <person name="Kawashima T."/>
            <person name="Lemaire P."/>
            <person name="Martinez D."/>
            <person name="Meinertzhagen I.A."/>
            <person name="Necula S."/>
            <person name="Nonaka M."/>
            <person name="Putnam N."/>
            <person name="Rash S."/>
            <person name="Saiga H."/>
            <person name="Satake M."/>
            <person name="Terry A."/>
            <person name="Yamada L."/>
            <person name="Wang H.G."/>
            <person name="Awazu S."/>
            <person name="Azumi K."/>
            <person name="Boore J."/>
            <person name="Branno M."/>
            <person name="Chin-Bow S."/>
            <person name="DeSantis R."/>
            <person name="Doyle S."/>
            <person name="Francino P."/>
            <person name="Keys D.N."/>
            <person name="Haga S."/>
            <person name="Hayashi H."/>
            <person name="Hino K."/>
            <person name="Imai K.S."/>
            <person name="Inaba K."/>
            <person name="Kano S."/>
            <person name="Kobayashi K."/>
            <person name="Kobayashi M."/>
            <person name="Lee B.I."/>
            <person name="Makabe K.W."/>
            <person name="Manohar C."/>
            <person name="Matassi G."/>
            <person name="Medina M."/>
            <person name="Mochizuki Y."/>
            <person name="Mount S."/>
            <person name="Morishita T."/>
            <person name="Miura S."/>
            <person name="Nakayama A."/>
            <person name="Nishizaka S."/>
            <person name="Nomoto H."/>
            <person name="Ohta F."/>
            <person name="Oishi K."/>
            <person name="Rigoutsos I."/>
            <person name="Sano M."/>
            <person name="Sasaki A."/>
            <person name="Sasakura Y."/>
            <person name="Shoguchi E."/>
            <person name="Shin-i T."/>
            <person name="Spagnuolo A."/>
            <person name="Stainier D."/>
            <person name="Suzuki M.M."/>
            <person name="Tassy O."/>
            <person name="Takatori N."/>
            <person name="Tokuoka M."/>
            <person name="Yagi K."/>
            <person name="Yoshizaki F."/>
            <person name="Wada S."/>
            <person name="Zhang C."/>
            <person name="Hyatt P.D."/>
            <person name="Larimer F."/>
            <person name="Detter C."/>
            <person name="Doggett N."/>
            <person name="Glavina T."/>
            <person name="Hawkins T."/>
            <person name="Richardson P."/>
            <person name="Lucas S."/>
            <person name="Kohara Y."/>
            <person name="Levine M."/>
            <person name="Satoh N."/>
            <person name="Rokhsar D.S."/>
        </authorList>
    </citation>
    <scope>NUCLEOTIDE SEQUENCE [LARGE SCALE GENOMIC DNA]</scope>
</reference>
<feature type="transmembrane region" description="Helical" evidence="9">
    <location>
        <begin position="162"/>
        <end position="186"/>
    </location>
</feature>
<dbReference type="InterPro" id="IPR051359">
    <property type="entry name" value="CaCA_antiporter"/>
</dbReference>
<dbReference type="GO" id="GO:0015297">
    <property type="term" value="F:antiporter activity"/>
    <property type="evidence" value="ECO:0007669"/>
    <property type="project" value="UniProtKB-KW"/>
</dbReference>
<feature type="transmembrane region" description="Helical" evidence="9">
    <location>
        <begin position="198"/>
        <end position="217"/>
    </location>
</feature>
<evidence type="ECO:0000256" key="6">
    <source>
        <dbReference type="ARBA" id="ARBA00022989"/>
    </source>
</evidence>
<keyword evidence="2" id="KW-0813">Transport</keyword>
<keyword evidence="4" id="KW-0109">Calcium transport</keyword>
<evidence type="ECO:0000256" key="4">
    <source>
        <dbReference type="ARBA" id="ARBA00022568"/>
    </source>
</evidence>
<dbReference type="PANTHER" id="PTHR12266">
    <property type="entry name" value="NA+/CA2+ K+ INDEPENDENT EXCHANGER"/>
    <property type="match status" value="1"/>
</dbReference>
<keyword evidence="5 9" id="KW-0812">Transmembrane</keyword>
<feature type="region of interest" description="Disordered" evidence="8">
    <location>
        <begin position="268"/>
        <end position="292"/>
    </location>
</feature>
<feature type="domain" description="Sodium/calcium exchanger membrane region" evidence="11">
    <location>
        <begin position="98"/>
        <end position="241"/>
    </location>
</feature>
<comment type="subcellular location">
    <subcellularLocation>
        <location evidence="1">Membrane</location>
        <topology evidence="1">Multi-pass membrane protein</topology>
    </subcellularLocation>
</comment>
<reference evidence="12" key="3">
    <citation type="submission" date="2025-08" db="UniProtKB">
        <authorList>
            <consortium name="Ensembl"/>
        </authorList>
    </citation>
    <scope>IDENTIFICATION</scope>
</reference>
<keyword evidence="10" id="KW-0732">Signal</keyword>
<reference evidence="12" key="4">
    <citation type="submission" date="2025-09" db="UniProtKB">
        <authorList>
            <consortium name="Ensembl"/>
        </authorList>
    </citation>
    <scope>IDENTIFICATION</scope>
</reference>
<keyword evidence="4" id="KW-0406">Ion transport</keyword>
<evidence type="ECO:0000256" key="5">
    <source>
        <dbReference type="ARBA" id="ARBA00022692"/>
    </source>
</evidence>
<dbReference type="AlphaFoldDB" id="F6Y4X1"/>
<dbReference type="Ensembl" id="ENSCINT00000019947.3">
    <property type="protein sequence ID" value="ENSCINP00000019947.3"/>
    <property type="gene ID" value="ENSCING00000009827.3"/>
</dbReference>
<dbReference type="Gene3D" id="1.20.1420.30">
    <property type="entry name" value="NCX, central ion-binding region"/>
    <property type="match status" value="1"/>
</dbReference>
<evidence type="ECO:0000259" key="11">
    <source>
        <dbReference type="Pfam" id="PF01699"/>
    </source>
</evidence>
<dbReference type="GeneTree" id="ENSGT00940000157433"/>
<reference evidence="12" key="2">
    <citation type="journal article" date="2008" name="Genome Biol.">
        <title>Improved genome assembly and evidence-based global gene model set for the chordate Ciona intestinalis: new insight into intron and operon populations.</title>
        <authorList>
            <person name="Satou Y."/>
            <person name="Mineta K."/>
            <person name="Ogasawara M."/>
            <person name="Sasakura Y."/>
            <person name="Shoguchi E."/>
            <person name="Ueno K."/>
            <person name="Yamada L."/>
            <person name="Matsumoto J."/>
            <person name="Wasserscheid J."/>
            <person name="Dewar K."/>
            <person name="Wiley G.B."/>
            <person name="Macmil S.L."/>
            <person name="Roe B.A."/>
            <person name="Zeller R.W."/>
            <person name="Hastings K.E."/>
            <person name="Lemaire P."/>
            <person name="Lindquist E."/>
            <person name="Endo T."/>
            <person name="Hotta K."/>
            <person name="Inaba K."/>
        </authorList>
    </citation>
    <scope>NUCLEOTIDE SEQUENCE [LARGE SCALE GENOMIC DNA]</scope>
    <source>
        <strain evidence="12">wild type</strain>
    </source>
</reference>
<evidence type="ECO:0000256" key="10">
    <source>
        <dbReference type="SAM" id="SignalP"/>
    </source>
</evidence>
<dbReference type="Proteomes" id="UP000008144">
    <property type="component" value="Chromosome 4"/>
</dbReference>
<feature type="signal peptide" evidence="10">
    <location>
        <begin position="1"/>
        <end position="21"/>
    </location>
</feature>
<dbReference type="InParanoid" id="F6Y4X1"/>
<evidence type="ECO:0000256" key="9">
    <source>
        <dbReference type="SAM" id="Phobius"/>
    </source>
</evidence>
<evidence type="ECO:0000313" key="13">
    <source>
        <dbReference type="Proteomes" id="UP000008144"/>
    </source>
</evidence>
<evidence type="ECO:0000256" key="3">
    <source>
        <dbReference type="ARBA" id="ARBA00022449"/>
    </source>
</evidence>
<organism evidence="12 13">
    <name type="scientific">Ciona intestinalis</name>
    <name type="common">Transparent sea squirt</name>
    <name type="synonym">Ascidia intestinalis</name>
    <dbReference type="NCBI Taxonomy" id="7719"/>
    <lineage>
        <taxon>Eukaryota</taxon>
        <taxon>Metazoa</taxon>
        <taxon>Chordata</taxon>
        <taxon>Tunicata</taxon>
        <taxon>Ascidiacea</taxon>
        <taxon>Phlebobranchia</taxon>
        <taxon>Cionidae</taxon>
        <taxon>Ciona</taxon>
    </lineage>
</organism>
<evidence type="ECO:0000256" key="1">
    <source>
        <dbReference type="ARBA" id="ARBA00004141"/>
    </source>
</evidence>
<accession>F6Y4X1</accession>
<dbReference type="GO" id="GO:0006816">
    <property type="term" value="P:calcium ion transport"/>
    <property type="evidence" value="ECO:0007669"/>
    <property type="project" value="UniProtKB-KW"/>
</dbReference>
<feature type="chain" id="PRO_5003351071" description="Sodium/calcium exchanger membrane region domain-containing protein" evidence="10">
    <location>
        <begin position="22"/>
        <end position="351"/>
    </location>
</feature>
<sequence length="351" mass="38739">MKLVVLFALFFLVTFCHSSNAETFTQPTNASLVFGQIFGDIHDTECREYHKIKDSSLWCAFIKTTPNCQMDEGFVNYLKGAFCSFVPRLLPLISVLYGLWLIFLFIGLGTTAEGFFCPSLEYIAHNLKLSQNIAGLTIVAFGNGSPDIFSAIAAFTNSNPTAAGVAVGALLGAATFVTTVVAGLVATTQTFTLAQRPFMRDMTFFIAAAFWAFYLLYTNEINIYSSVGFLGLYVFYVTIVIVGRYIHQRQREKLKKLLGDVAKIPEDSGEGINGSPSTSMDENTPLLVGTPRNNNMKEDGGEWIDSKLRSGHHDEKHLHANEISVDSCCIEDDDHQSTLLIFLHGINPIPR</sequence>
<proteinExistence type="predicted"/>
<name>F6Y4X1_CIOIN</name>
<dbReference type="Pfam" id="PF01699">
    <property type="entry name" value="Na_Ca_ex"/>
    <property type="match status" value="1"/>
</dbReference>
<keyword evidence="3" id="KW-0050">Antiport</keyword>
<dbReference type="InterPro" id="IPR004837">
    <property type="entry name" value="NaCa_Exmemb"/>
</dbReference>
<dbReference type="InterPro" id="IPR044880">
    <property type="entry name" value="NCX_ion-bd_dom_sf"/>
</dbReference>
<evidence type="ECO:0000256" key="7">
    <source>
        <dbReference type="ARBA" id="ARBA00023136"/>
    </source>
</evidence>
<feature type="transmembrane region" description="Helical" evidence="9">
    <location>
        <begin position="223"/>
        <end position="246"/>
    </location>
</feature>
<dbReference type="HOGENOM" id="CLU_791181_0_0_1"/>
<dbReference type="PANTHER" id="PTHR12266:SF0">
    <property type="entry name" value="MITOCHONDRIAL SODIUM_CALCIUM EXCHANGER PROTEIN"/>
    <property type="match status" value="1"/>
</dbReference>
<keyword evidence="7 9" id="KW-0472">Membrane</keyword>
<dbReference type="STRING" id="7719.ENSCINP00000019947"/>
<keyword evidence="4" id="KW-0106">Calcium</keyword>
<protein>
    <recommendedName>
        <fullName evidence="11">Sodium/calcium exchanger membrane region domain-containing protein</fullName>
    </recommendedName>
</protein>
<dbReference type="EMBL" id="EAAA01002018">
    <property type="status" value="NOT_ANNOTATED_CDS"/>
    <property type="molecule type" value="Genomic_DNA"/>
</dbReference>
<evidence type="ECO:0000256" key="2">
    <source>
        <dbReference type="ARBA" id="ARBA00022448"/>
    </source>
</evidence>